<comment type="caution">
    <text evidence="1">The sequence shown here is derived from an EMBL/GenBank/DDBJ whole genome shotgun (WGS) entry which is preliminary data.</text>
</comment>
<dbReference type="EMBL" id="SDIL01000079">
    <property type="protein sequence ID" value="RXK37034.1"/>
    <property type="molecule type" value="Genomic_DNA"/>
</dbReference>
<dbReference type="Proteomes" id="UP000289152">
    <property type="component" value="Unassembled WGS sequence"/>
</dbReference>
<accession>A0A4Q1BHG9</accession>
<reference evidence="1 2" key="1">
    <citation type="submission" date="2016-06" db="EMBL/GenBank/DDBJ databases">
        <title>Evolution of pathogenesis and genome organization in the Tremellales.</title>
        <authorList>
            <person name="Cuomo C."/>
            <person name="Litvintseva A."/>
            <person name="Heitman J."/>
            <person name="Chen Y."/>
            <person name="Sun S."/>
            <person name="Springer D."/>
            <person name="Dromer F."/>
            <person name="Young S."/>
            <person name="Zeng Q."/>
            <person name="Chapman S."/>
            <person name="Gujja S."/>
            <person name="Saif S."/>
            <person name="Birren B."/>
        </authorList>
    </citation>
    <scope>NUCLEOTIDE SEQUENCE [LARGE SCALE GENOMIC DNA]</scope>
    <source>
        <strain evidence="1 2">ATCC 28783</strain>
    </source>
</reference>
<gene>
    <name evidence="1" type="ORF">M231_05693</name>
</gene>
<dbReference type="VEuPathDB" id="FungiDB:TREMEDRAFT_62136"/>
<proteinExistence type="predicted"/>
<dbReference type="AlphaFoldDB" id="A0A4Q1BHG9"/>
<keyword evidence="2" id="KW-1185">Reference proteome</keyword>
<evidence type="ECO:0000313" key="2">
    <source>
        <dbReference type="Proteomes" id="UP000289152"/>
    </source>
</evidence>
<name>A0A4Q1BHG9_TREME</name>
<organism evidence="1 2">
    <name type="scientific">Tremella mesenterica</name>
    <name type="common">Jelly fungus</name>
    <dbReference type="NCBI Taxonomy" id="5217"/>
    <lineage>
        <taxon>Eukaryota</taxon>
        <taxon>Fungi</taxon>
        <taxon>Dikarya</taxon>
        <taxon>Basidiomycota</taxon>
        <taxon>Agaricomycotina</taxon>
        <taxon>Tremellomycetes</taxon>
        <taxon>Tremellales</taxon>
        <taxon>Tremellaceae</taxon>
        <taxon>Tremella</taxon>
    </lineage>
</organism>
<sequence length="228" mass="25143">MTNTRAADPRIAISQHIIEQGILADTHDTCNDCLAALRHNGTIREAQPCYYMLDGVLGKCARCTRHGRTCYVHNHDDKTDGLRTRPVKNIFAVYRSDEELATARSRLEAYNIKHDIKRNTVQTTPAIPTIPTFSIVPATVASTPTTIPTPATIPTIATSTIKELRIACQKLADVREVVTNSEEVPLSFAAQLAEFELKLESYAFSSRDLTRSHNPVEVVSSNIAPVNS</sequence>
<protein>
    <submittedName>
        <fullName evidence="1">Uncharacterized protein</fullName>
    </submittedName>
</protein>
<evidence type="ECO:0000313" key="1">
    <source>
        <dbReference type="EMBL" id="RXK37034.1"/>
    </source>
</evidence>
<dbReference type="InParanoid" id="A0A4Q1BHG9"/>